<sequence>MASPAEHWAWAGQNASSNPWTRVMPNATAAPAQTRNGRRH</sequence>
<dbReference type="Proteomes" id="UP000199529">
    <property type="component" value="Unassembled WGS sequence"/>
</dbReference>
<evidence type="ECO:0000256" key="1">
    <source>
        <dbReference type="SAM" id="MobiDB-lite"/>
    </source>
</evidence>
<protein>
    <submittedName>
        <fullName evidence="2">Uncharacterized protein</fullName>
    </submittedName>
</protein>
<feature type="region of interest" description="Disordered" evidence="1">
    <location>
        <begin position="1"/>
        <end position="40"/>
    </location>
</feature>
<feature type="compositionally biased region" description="Polar residues" evidence="1">
    <location>
        <begin position="31"/>
        <end position="40"/>
    </location>
</feature>
<name>A0A1H3HWN9_9PSEU</name>
<proteinExistence type="predicted"/>
<dbReference type="STRING" id="418495.SAMN05216215_1021127"/>
<reference evidence="3" key="1">
    <citation type="submission" date="2016-10" db="EMBL/GenBank/DDBJ databases">
        <authorList>
            <person name="Varghese N."/>
            <person name="Submissions S."/>
        </authorList>
    </citation>
    <scope>NUCLEOTIDE SEQUENCE [LARGE SCALE GENOMIC DNA]</scope>
    <source>
        <strain evidence="3">CGMCC 4.3530</strain>
    </source>
</reference>
<gene>
    <name evidence="2" type="ORF">SAMN05216215_1021127</name>
</gene>
<accession>A0A1H3HWN9</accession>
<evidence type="ECO:0000313" key="3">
    <source>
        <dbReference type="Proteomes" id="UP000199529"/>
    </source>
</evidence>
<keyword evidence="3" id="KW-1185">Reference proteome</keyword>
<dbReference type="EMBL" id="FNOK01000021">
    <property type="protein sequence ID" value="SDY19870.1"/>
    <property type="molecule type" value="Genomic_DNA"/>
</dbReference>
<organism evidence="2 3">
    <name type="scientific">Saccharopolyspora shandongensis</name>
    <dbReference type="NCBI Taxonomy" id="418495"/>
    <lineage>
        <taxon>Bacteria</taxon>
        <taxon>Bacillati</taxon>
        <taxon>Actinomycetota</taxon>
        <taxon>Actinomycetes</taxon>
        <taxon>Pseudonocardiales</taxon>
        <taxon>Pseudonocardiaceae</taxon>
        <taxon>Saccharopolyspora</taxon>
    </lineage>
</organism>
<dbReference type="AlphaFoldDB" id="A0A1H3HWN9"/>
<evidence type="ECO:0000313" key="2">
    <source>
        <dbReference type="EMBL" id="SDY19870.1"/>
    </source>
</evidence>